<dbReference type="PROSITE" id="PS00053">
    <property type="entry name" value="RIBOSOMAL_S8"/>
    <property type="match status" value="1"/>
</dbReference>
<evidence type="ECO:0000256" key="7">
    <source>
        <dbReference type="ARBA" id="ARBA00046740"/>
    </source>
</evidence>
<dbReference type="Gene3D" id="3.30.1490.10">
    <property type="match status" value="1"/>
</dbReference>
<dbReference type="FunFam" id="3.30.1370.30:FF:000002">
    <property type="entry name" value="30S ribosomal protein S8"/>
    <property type="match status" value="1"/>
</dbReference>
<keyword evidence="2 8" id="KW-0699">rRNA-binding</keyword>
<sequence>MVTDPISDFLTRVRNAQSAGHKVVDIPASKIKKEITRILFEQGYILNYKFEESAVQGNIKIALKYDKQTTKGTIKSIQRASRPGLRQYKGSQDLPRVLNGLGVAIISTSHGLMTDKKARKEKLGGEVICYVY</sequence>
<evidence type="ECO:0000256" key="6">
    <source>
        <dbReference type="ARBA" id="ARBA00035258"/>
    </source>
</evidence>
<proteinExistence type="inferred from homology"/>
<evidence type="ECO:0000256" key="3">
    <source>
        <dbReference type="ARBA" id="ARBA00022884"/>
    </source>
</evidence>
<dbReference type="AlphaFoldDB" id="A0A1I3FZ16"/>
<evidence type="ECO:0000313" key="10">
    <source>
        <dbReference type="EMBL" id="SFI16141.1"/>
    </source>
</evidence>
<dbReference type="PANTHER" id="PTHR11758">
    <property type="entry name" value="40S RIBOSOMAL PROTEIN S15A"/>
    <property type="match status" value="1"/>
</dbReference>
<keyword evidence="5 8" id="KW-0687">Ribonucleoprotein</keyword>
<dbReference type="GO" id="GO:0003735">
    <property type="term" value="F:structural constituent of ribosome"/>
    <property type="evidence" value="ECO:0007669"/>
    <property type="project" value="InterPro"/>
</dbReference>
<dbReference type="HAMAP" id="MF_01302_B">
    <property type="entry name" value="Ribosomal_uS8_B"/>
    <property type="match status" value="1"/>
</dbReference>
<reference evidence="10 11" key="1">
    <citation type="submission" date="2016-10" db="EMBL/GenBank/DDBJ databases">
        <authorList>
            <person name="de Groot N.N."/>
        </authorList>
    </citation>
    <scope>NUCLEOTIDE SEQUENCE [LARGE SCALE GENOMIC DNA]</scope>
    <source>
        <strain evidence="10 11">DSM 26000</strain>
    </source>
</reference>
<dbReference type="GO" id="GO:0019843">
    <property type="term" value="F:rRNA binding"/>
    <property type="evidence" value="ECO:0007669"/>
    <property type="project" value="UniProtKB-UniRule"/>
</dbReference>
<evidence type="ECO:0000256" key="4">
    <source>
        <dbReference type="ARBA" id="ARBA00022980"/>
    </source>
</evidence>
<keyword evidence="3 8" id="KW-0694">RNA-binding</keyword>
<dbReference type="STRING" id="1125876.SAMN05443292_1711"/>
<dbReference type="InterPro" id="IPR047863">
    <property type="entry name" value="Ribosomal_uS8_CS"/>
</dbReference>
<dbReference type="GO" id="GO:1990904">
    <property type="term" value="C:ribonucleoprotein complex"/>
    <property type="evidence" value="ECO:0007669"/>
    <property type="project" value="UniProtKB-KW"/>
</dbReference>
<keyword evidence="11" id="KW-1185">Reference proteome</keyword>
<dbReference type="NCBIfam" id="NF001109">
    <property type="entry name" value="PRK00136.1"/>
    <property type="match status" value="1"/>
</dbReference>
<dbReference type="GO" id="GO:0006412">
    <property type="term" value="P:translation"/>
    <property type="evidence" value="ECO:0007669"/>
    <property type="project" value="UniProtKB-UniRule"/>
</dbReference>
<organism evidence="10 11">
    <name type="scientific">Halpernia frigidisoli</name>
    <dbReference type="NCBI Taxonomy" id="1125876"/>
    <lineage>
        <taxon>Bacteria</taxon>
        <taxon>Pseudomonadati</taxon>
        <taxon>Bacteroidota</taxon>
        <taxon>Flavobacteriia</taxon>
        <taxon>Flavobacteriales</taxon>
        <taxon>Weeksellaceae</taxon>
        <taxon>Chryseobacterium group</taxon>
        <taxon>Halpernia</taxon>
    </lineage>
</organism>
<dbReference type="Gene3D" id="3.30.1370.30">
    <property type="match status" value="1"/>
</dbReference>
<dbReference type="GO" id="GO:0005840">
    <property type="term" value="C:ribosome"/>
    <property type="evidence" value="ECO:0007669"/>
    <property type="project" value="UniProtKB-KW"/>
</dbReference>
<dbReference type="SUPFAM" id="SSF56047">
    <property type="entry name" value="Ribosomal protein S8"/>
    <property type="match status" value="1"/>
</dbReference>
<dbReference type="RefSeq" id="WP_090079665.1">
    <property type="nucleotide sequence ID" value="NZ_FOQT01000002.1"/>
</dbReference>
<evidence type="ECO:0000256" key="2">
    <source>
        <dbReference type="ARBA" id="ARBA00022730"/>
    </source>
</evidence>
<accession>A0A1I3FZ16</accession>
<evidence type="ECO:0000256" key="8">
    <source>
        <dbReference type="HAMAP-Rule" id="MF_01302"/>
    </source>
</evidence>
<dbReference type="InterPro" id="IPR035987">
    <property type="entry name" value="Ribosomal_uS8_sf"/>
</dbReference>
<protein>
    <recommendedName>
        <fullName evidence="6 8">Small ribosomal subunit protein uS8</fullName>
    </recommendedName>
</protein>
<gene>
    <name evidence="8" type="primary">rpsH</name>
    <name evidence="10" type="ORF">SAMN05443292_1711</name>
</gene>
<dbReference type="Pfam" id="PF00410">
    <property type="entry name" value="Ribosomal_S8"/>
    <property type="match status" value="1"/>
</dbReference>
<dbReference type="OrthoDB" id="9802617at2"/>
<dbReference type="FunFam" id="3.30.1490.10:FF:000001">
    <property type="entry name" value="30S ribosomal protein S8"/>
    <property type="match status" value="1"/>
</dbReference>
<comment type="subunit">
    <text evidence="7 8">Part of the 30S ribosomal subunit. Contacts proteins S5 and S12.</text>
</comment>
<dbReference type="Proteomes" id="UP000198931">
    <property type="component" value="Unassembled WGS sequence"/>
</dbReference>
<keyword evidence="4 8" id="KW-0689">Ribosomal protein</keyword>
<comment type="function">
    <text evidence="8">One of the primary rRNA binding proteins, it binds directly to 16S rRNA central domain where it helps coordinate assembly of the platform of the 30S subunit.</text>
</comment>
<dbReference type="EMBL" id="FOQT01000002">
    <property type="protein sequence ID" value="SFI16141.1"/>
    <property type="molecule type" value="Genomic_DNA"/>
</dbReference>
<dbReference type="GO" id="GO:0005737">
    <property type="term" value="C:cytoplasm"/>
    <property type="evidence" value="ECO:0007669"/>
    <property type="project" value="UniProtKB-ARBA"/>
</dbReference>
<comment type="similarity">
    <text evidence="1 8 9">Belongs to the universal ribosomal protein uS8 family.</text>
</comment>
<evidence type="ECO:0000256" key="9">
    <source>
        <dbReference type="RuleBase" id="RU003660"/>
    </source>
</evidence>
<name>A0A1I3FZ16_9FLAO</name>
<evidence type="ECO:0000256" key="5">
    <source>
        <dbReference type="ARBA" id="ARBA00023274"/>
    </source>
</evidence>
<evidence type="ECO:0000313" key="11">
    <source>
        <dbReference type="Proteomes" id="UP000198931"/>
    </source>
</evidence>
<evidence type="ECO:0000256" key="1">
    <source>
        <dbReference type="ARBA" id="ARBA00006471"/>
    </source>
</evidence>
<dbReference type="InterPro" id="IPR000630">
    <property type="entry name" value="Ribosomal_uS8"/>
</dbReference>